<evidence type="ECO:0000256" key="2">
    <source>
        <dbReference type="ARBA" id="ARBA00022475"/>
    </source>
</evidence>
<gene>
    <name evidence="11" type="primary">ypdA_8</name>
    <name evidence="11" type="ORF">NCTC4824_03960</name>
</gene>
<dbReference type="GO" id="GO:0005886">
    <property type="term" value="C:plasma membrane"/>
    <property type="evidence" value="ECO:0007669"/>
    <property type="project" value="UniProtKB-SubCell"/>
</dbReference>
<dbReference type="Pfam" id="PF06580">
    <property type="entry name" value="His_kinase"/>
    <property type="match status" value="1"/>
</dbReference>
<dbReference type="SUPFAM" id="SSF55874">
    <property type="entry name" value="ATPase domain of HSP90 chaperone/DNA topoisomerase II/histidine kinase"/>
    <property type="match status" value="1"/>
</dbReference>
<dbReference type="SMART" id="SM00304">
    <property type="entry name" value="HAMP"/>
    <property type="match status" value="1"/>
</dbReference>
<dbReference type="Pfam" id="PF02743">
    <property type="entry name" value="dCache_1"/>
    <property type="match status" value="1"/>
</dbReference>
<evidence type="ECO:0000256" key="6">
    <source>
        <dbReference type="ARBA" id="ARBA00022777"/>
    </source>
</evidence>
<proteinExistence type="predicted"/>
<dbReference type="InterPro" id="IPR033479">
    <property type="entry name" value="dCache_1"/>
</dbReference>
<sequence>MGSLSIKTKLTWLIILTLCIPFTLYGFYWYNKSTIAIENNATQSSIQYVQQLNNHLDYYFADLERITLPVFTHPLIQQLLEVEPEDQYNRFYLHKKIGNEVLPNIRLSRPDISGISIVSEDGRKITSYGTTSNHLYSGKDLKDDNYKIMGISNPEKPVLTIARKLIDTTSYRSTGLLLIDINLNQLLKIISEVHLGESGNTSIVNSNGLILYHHDKNKIGKNISKEELKNFLSQPTGSLVKKGTKSENIITYSHSPLTDLITIAEVPKKELIIDLINLRNTAVASILFITIFALIIIGSFSIKIIKSLANLQTKMKQAEIGDLTVRINEGKQDEIGKLNRSFNKMVEEMERLIEVVHKSELREKEVLLKQREAVLQAMQFQVNPHFLYNTLEIINSHAIVNGEMTISRMSTALADIFRYAVQGNTYRVSLDKEIENSKNFIEIQQERYRYLKVEWLFDETPTSKVSAIRLIMQPIIENAFEHGYESKRIKPNYLKITGESCEHYYLLEIVDKGEGMTSSRLNKYNCAFDISDLEQMNQVNQEMLSNGIGLWNVHFRIRLAFGAPYGIYIKRSDIAGTTIQIKLPYDSPDLQ</sequence>
<dbReference type="SUPFAM" id="SSF158472">
    <property type="entry name" value="HAMP domain-like"/>
    <property type="match status" value="1"/>
</dbReference>
<keyword evidence="12" id="KW-1185">Reference proteome</keyword>
<evidence type="ECO:0000256" key="1">
    <source>
        <dbReference type="ARBA" id="ARBA00004651"/>
    </source>
</evidence>
<dbReference type="Gene3D" id="3.30.450.20">
    <property type="entry name" value="PAS domain"/>
    <property type="match status" value="1"/>
</dbReference>
<dbReference type="KEGG" id="blen:NCTC4824_03960"/>
<dbReference type="InterPro" id="IPR003660">
    <property type="entry name" value="HAMP_dom"/>
</dbReference>
<dbReference type="Pfam" id="PF02518">
    <property type="entry name" value="HATPase_c"/>
    <property type="match status" value="1"/>
</dbReference>
<evidence type="ECO:0000256" key="4">
    <source>
        <dbReference type="ARBA" id="ARBA00022679"/>
    </source>
</evidence>
<dbReference type="Proteomes" id="UP000249134">
    <property type="component" value="Chromosome 1"/>
</dbReference>
<evidence type="ECO:0000256" key="7">
    <source>
        <dbReference type="ARBA" id="ARBA00022989"/>
    </source>
</evidence>
<dbReference type="CDD" id="cd18773">
    <property type="entry name" value="PDC1_HK_sensor"/>
    <property type="match status" value="1"/>
</dbReference>
<keyword evidence="4" id="KW-0808">Transferase</keyword>
<keyword evidence="5 9" id="KW-0812">Transmembrane</keyword>
<dbReference type="CDD" id="cd06225">
    <property type="entry name" value="HAMP"/>
    <property type="match status" value="1"/>
</dbReference>
<dbReference type="Gene3D" id="6.10.340.10">
    <property type="match status" value="1"/>
</dbReference>
<evidence type="ECO:0000256" key="8">
    <source>
        <dbReference type="ARBA" id="ARBA00023136"/>
    </source>
</evidence>
<organism evidence="11 12">
    <name type="scientific">Lederbergia lenta</name>
    <name type="common">Bacillus lentus</name>
    <dbReference type="NCBI Taxonomy" id="1467"/>
    <lineage>
        <taxon>Bacteria</taxon>
        <taxon>Bacillati</taxon>
        <taxon>Bacillota</taxon>
        <taxon>Bacilli</taxon>
        <taxon>Bacillales</taxon>
        <taxon>Bacillaceae</taxon>
        <taxon>Lederbergia</taxon>
    </lineage>
</organism>
<dbReference type="InterPro" id="IPR010559">
    <property type="entry name" value="Sig_transdc_His_kin_internal"/>
</dbReference>
<feature type="domain" description="HAMP" evidence="10">
    <location>
        <begin position="302"/>
        <end position="354"/>
    </location>
</feature>
<dbReference type="AlphaFoldDB" id="A0A2X4WEK7"/>
<keyword evidence="3" id="KW-0597">Phosphoprotein</keyword>
<dbReference type="InterPro" id="IPR050640">
    <property type="entry name" value="Bact_2-comp_sensor_kinase"/>
</dbReference>
<dbReference type="InterPro" id="IPR036890">
    <property type="entry name" value="HATPase_C_sf"/>
</dbReference>
<dbReference type="Pfam" id="PF00672">
    <property type="entry name" value="HAMP"/>
    <property type="match status" value="1"/>
</dbReference>
<dbReference type="STRING" id="1348624.GCA_001591545_02978"/>
<dbReference type="CDD" id="cd12912">
    <property type="entry name" value="PDC2_MCP_like"/>
    <property type="match status" value="1"/>
</dbReference>
<evidence type="ECO:0000313" key="12">
    <source>
        <dbReference type="Proteomes" id="UP000249134"/>
    </source>
</evidence>
<evidence type="ECO:0000259" key="10">
    <source>
        <dbReference type="PROSITE" id="PS50885"/>
    </source>
</evidence>
<dbReference type="InterPro" id="IPR003594">
    <property type="entry name" value="HATPase_dom"/>
</dbReference>
<keyword evidence="2" id="KW-1003">Cell membrane</keyword>
<keyword evidence="8 9" id="KW-0472">Membrane</keyword>
<accession>A0A2X4WEK7</accession>
<keyword evidence="7 9" id="KW-1133">Transmembrane helix</keyword>
<dbReference type="EMBL" id="LS483476">
    <property type="protein sequence ID" value="SQI63167.1"/>
    <property type="molecule type" value="Genomic_DNA"/>
</dbReference>
<comment type="subcellular location">
    <subcellularLocation>
        <location evidence="1">Cell membrane</location>
        <topology evidence="1">Multi-pass membrane protein</topology>
    </subcellularLocation>
</comment>
<dbReference type="RefSeq" id="WP_066143750.1">
    <property type="nucleotide sequence ID" value="NZ_CBCSGM010000004.1"/>
</dbReference>
<dbReference type="Gene3D" id="3.30.565.10">
    <property type="entry name" value="Histidine kinase-like ATPase, C-terminal domain"/>
    <property type="match status" value="1"/>
</dbReference>
<evidence type="ECO:0000256" key="5">
    <source>
        <dbReference type="ARBA" id="ARBA00022692"/>
    </source>
</evidence>
<dbReference type="GO" id="GO:0000155">
    <property type="term" value="F:phosphorelay sensor kinase activity"/>
    <property type="evidence" value="ECO:0007669"/>
    <property type="project" value="InterPro"/>
</dbReference>
<dbReference type="PANTHER" id="PTHR34220">
    <property type="entry name" value="SENSOR HISTIDINE KINASE YPDA"/>
    <property type="match status" value="1"/>
</dbReference>
<evidence type="ECO:0000313" key="11">
    <source>
        <dbReference type="EMBL" id="SQI63167.1"/>
    </source>
</evidence>
<feature type="transmembrane region" description="Helical" evidence="9">
    <location>
        <begin position="12"/>
        <end position="30"/>
    </location>
</feature>
<keyword evidence="6 11" id="KW-0418">Kinase</keyword>
<feature type="transmembrane region" description="Helical" evidence="9">
    <location>
        <begin position="282"/>
        <end position="305"/>
    </location>
</feature>
<name>A0A2X4WEK7_LEDLE</name>
<evidence type="ECO:0000256" key="3">
    <source>
        <dbReference type="ARBA" id="ARBA00022553"/>
    </source>
</evidence>
<protein>
    <submittedName>
        <fullName evidence="11">Two-component sensor histidine kinase</fullName>
    </submittedName>
</protein>
<dbReference type="PROSITE" id="PS50885">
    <property type="entry name" value="HAMP"/>
    <property type="match status" value="1"/>
</dbReference>
<evidence type="ECO:0000256" key="9">
    <source>
        <dbReference type="SAM" id="Phobius"/>
    </source>
</evidence>
<reference evidence="11 12" key="1">
    <citation type="submission" date="2018-06" db="EMBL/GenBank/DDBJ databases">
        <authorList>
            <consortium name="Pathogen Informatics"/>
            <person name="Doyle S."/>
        </authorList>
    </citation>
    <scope>NUCLEOTIDE SEQUENCE [LARGE SCALE GENOMIC DNA]</scope>
    <source>
        <strain evidence="11 12">NCTC4824</strain>
    </source>
</reference>
<dbReference type="PANTHER" id="PTHR34220:SF7">
    <property type="entry name" value="SENSOR HISTIDINE KINASE YPDA"/>
    <property type="match status" value="1"/>
</dbReference>